<name>A0A5A7N1N8_9PROT</name>
<dbReference type="PANTHER" id="PTHR30327:SF1">
    <property type="entry name" value="UPF0301 PROTEIN YQGE"/>
    <property type="match status" value="1"/>
</dbReference>
<dbReference type="PANTHER" id="PTHR30327">
    <property type="entry name" value="UNCHARACTERIZED PROTEIN YQGE"/>
    <property type="match status" value="1"/>
</dbReference>
<dbReference type="NCBIfam" id="NF001266">
    <property type="entry name" value="PRK00228.1-1"/>
    <property type="match status" value="1"/>
</dbReference>
<organism evidence="3 4">
    <name type="scientific">Iodidimonas gelatinilytica</name>
    <dbReference type="NCBI Taxonomy" id="1236966"/>
    <lineage>
        <taxon>Bacteria</taxon>
        <taxon>Pseudomonadati</taxon>
        <taxon>Pseudomonadota</taxon>
        <taxon>Alphaproteobacteria</taxon>
        <taxon>Iodidimonadales</taxon>
        <taxon>Iodidimonadaceae</taxon>
        <taxon>Iodidimonas</taxon>
    </lineage>
</organism>
<dbReference type="EMBL" id="BKCM01000009">
    <property type="protein sequence ID" value="GER01260.1"/>
    <property type="molecule type" value="Genomic_DNA"/>
</dbReference>
<comment type="caution">
    <text evidence="3">The sequence shown here is derived from an EMBL/GenBank/DDBJ whole genome shotgun (WGS) entry which is preliminary data.</text>
</comment>
<dbReference type="HAMAP" id="MF_00758">
    <property type="entry name" value="UPF0301"/>
    <property type="match status" value="1"/>
</dbReference>
<accession>A0A5A7N1N8</accession>
<sequence>MSRQSGYLEGQLLLAMPGMSDARFDRSVIYLCSHSEEGAMGLVLNEYLTALTFSELLDQLDIETEGTVQDVPIFAGGPVETGRGFVLHTNDFIQDSTLVVSETIALTATVDILKAMAEGTGPRQHILALGYAGWSPGQLEQEIQSNGWLTCPADEELVFCTAPDDMWPRAMAMMGVDISMLSSLSGHA</sequence>
<dbReference type="SUPFAM" id="SSF143456">
    <property type="entry name" value="VC0467-like"/>
    <property type="match status" value="1"/>
</dbReference>
<protein>
    <recommendedName>
        <fullName evidence="2">UPF0301 protein JCM17845_18830</fullName>
    </recommendedName>
</protein>
<gene>
    <name evidence="3" type="ORF">JCM17845_18830</name>
</gene>
<dbReference type="Gene3D" id="3.40.1740.10">
    <property type="entry name" value="VC0467-like"/>
    <property type="match status" value="1"/>
</dbReference>
<evidence type="ECO:0000313" key="3">
    <source>
        <dbReference type="EMBL" id="GER01260.1"/>
    </source>
</evidence>
<dbReference type="Pfam" id="PF02622">
    <property type="entry name" value="DUF179"/>
    <property type="match status" value="1"/>
</dbReference>
<proteinExistence type="inferred from homology"/>
<keyword evidence="4" id="KW-1185">Reference proteome</keyword>
<dbReference type="NCBIfam" id="NF001268">
    <property type="entry name" value="PRK00228.1-4"/>
    <property type="match status" value="1"/>
</dbReference>
<dbReference type="AlphaFoldDB" id="A0A5A7N1N8"/>
<evidence type="ECO:0000256" key="2">
    <source>
        <dbReference type="HAMAP-Rule" id="MF_00758"/>
    </source>
</evidence>
<evidence type="ECO:0000313" key="4">
    <source>
        <dbReference type="Proteomes" id="UP000325187"/>
    </source>
</evidence>
<evidence type="ECO:0000256" key="1">
    <source>
        <dbReference type="ARBA" id="ARBA00009600"/>
    </source>
</evidence>
<comment type="similarity">
    <text evidence="1 2">Belongs to the UPF0301 (AlgH) family.</text>
</comment>
<dbReference type="InterPro" id="IPR003774">
    <property type="entry name" value="AlgH-like"/>
</dbReference>
<dbReference type="Proteomes" id="UP000325187">
    <property type="component" value="Unassembled WGS sequence"/>
</dbReference>
<reference evidence="3 4" key="1">
    <citation type="submission" date="2019-09" db="EMBL/GenBank/DDBJ databases">
        <title>NBRP : Genome information of microbial organism related human and environment.</title>
        <authorList>
            <person name="Hattori M."/>
            <person name="Oshima K."/>
            <person name="Inaba H."/>
            <person name="Suda W."/>
            <person name="Sakamoto M."/>
            <person name="Iino T."/>
            <person name="Kitahara M."/>
            <person name="Oshida Y."/>
            <person name="Iida T."/>
            <person name="Kudo T."/>
            <person name="Itoh T."/>
            <person name="Ohkuma M."/>
        </authorList>
    </citation>
    <scope>NUCLEOTIDE SEQUENCE [LARGE SCALE GENOMIC DNA]</scope>
    <source>
        <strain evidence="3 4">Mie-1</strain>
    </source>
</reference>
<dbReference type="GO" id="GO:0005829">
    <property type="term" value="C:cytosol"/>
    <property type="evidence" value="ECO:0007669"/>
    <property type="project" value="TreeGrafter"/>
</dbReference>